<dbReference type="Gene3D" id="1.20.140.40">
    <property type="entry name" value="Invertase/pectin methylesterase inhibitor family protein"/>
    <property type="match status" value="1"/>
</dbReference>
<dbReference type="FunFam" id="1.20.140.40:FF:000006">
    <property type="entry name" value="Pectinesterase inhibitor 3"/>
    <property type="match status" value="1"/>
</dbReference>
<keyword evidence="7" id="KW-1133">Transmembrane helix</keyword>
<keyword evidence="4" id="KW-1015">Disulfide bond</keyword>
<evidence type="ECO:0000313" key="10">
    <source>
        <dbReference type="Proteomes" id="UP000639772"/>
    </source>
</evidence>
<evidence type="ECO:0000256" key="5">
    <source>
        <dbReference type="ARBA" id="ARBA00038471"/>
    </source>
</evidence>
<keyword evidence="7" id="KW-0812">Transmembrane</keyword>
<dbReference type="CDD" id="cd15798">
    <property type="entry name" value="PMEI-like_3"/>
    <property type="match status" value="1"/>
</dbReference>
<organism evidence="9 10">
    <name type="scientific">Vanilla planifolia</name>
    <name type="common">Vanilla</name>
    <dbReference type="NCBI Taxonomy" id="51239"/>
    <lineage>
        <taxon>Eukaryota</taxon>
        <taxon>Viridiplantae</taxon>
        <taxon>Streptophyta</taxon>
        <taxon>Embryophyta</taxon>
        <taxon>Tracheophyta</taxon>
        <taxon>Spermatophyta</taxon>
        <taxon>Magnoliopsida</taxon>
        <taxon>Liliopsida</taxon>
        <taxon>Asparagales</taxon>
        <taxon>Orchidaceae</taxon>
        <taxon>Vanilloideae</taxon>
        <taxon>Vanilleae</taxon>
        <taxon>Vanilla</taxon>
    </lineage>
</organism>
<evidence type="ECO:0000256" key="3">
    <source>
        <dbReference type="ARBA" id="ARBA00022729"/>
    </source>
</evidence>
<dbReference type="PANTHER" id="PTHR31080:SF87">
    <property type="entry name" value="PECTINESTERASE INHIBITOR 7"/>
    <property type="match status" value="1"/>
</dbReference>
<keyword evidence="7" id="KW-0472">Membrane</keyword>
<evidence type="ECO:0000256" key="1">
    <source>
        <dbReference type="ARBA" id="ARBA00004239"/>
    </source>
</evidence>
<comment type="subcellular location">
    <subcellularLocation>
        <location evidence="1">Secreted</location>
        <location evidence="1">Extracellular space</location>
    </subcellularLocation>
</comment>
<keyword evidence="2" id="KW-0964">Secreted</keyword>
<keyword evidence="3" id="KW-0732">Signal</keyword>
<feature type="domain" description="Pectinesterase inhibitor" evidence="8">
    <location>
        <begin position="76"/>
        <end position="241"/>
    </location>
</feature>
<proteinExistence type="inferred from homology"/>
<protein>
    <recommendedName>
        <fullName evidence="8">Pectinesterase inhibitor domain-containing protein</fullName>
    </recommendedName>
</protein>
<feature type="compositionally biased region" description="Low complexity" evidence="6">
    <location>
        <begin position="137"/>
        <end position="147"/>
    </location>
</feature>
<dbReference type="SMART" id="SM00856">
    <property type="entry name" value="PMEI"/>
    <property type="match status" value="1"/>
</dbReference>
<reference evidence="9 10" key="1">
    <citation type="journal article" date="2020" name="Nat. Food">
        <title>A phased Vanilla planifolia genome enables genetic improvement of flavour and production.</title>
        <authorList>
            <person name="Hasing T."/>
            <person name="Tang H."/>
            <person name="Brym M."/>
            <person name="Khazi F."/>
            <person name="Huang T."/>
            <person name="Chambers A.H."/>
        </authorList>
    </citation>
    <scope>NUCLEOTIDE SEQUENCE [LARGE SCALE GENOMIC DNA]</scope>
    <source>
        <tissue evidence="9">Leaf</tissue>
    </source>
</reference>
<accession>A0A835UTA5</accession>
<dbReference type="PANTHER" id="PTHR31080">
    <property type="entry name" value="PECTINESTERASE INHIBITOR-LIKE"/>
    <property type="match status" value="1"/>
</dbReference>
<evidence type="ECO:0000256" key="2">
    <source>
        <dbReference type="ARBA" id="ARBA00022525"/>
    </source>
</evidence>
<dbReference type="GO" id="GO:0004857">
    <property type="term" value="F:enzyme inhibitor activity"/>
    <property type="evidence" value="ECO:0007669"/>
    <property type="project" value="InterPro"/>
</dbReference>
<dbReference type="Proteomes" id="UP000639772">
    <property type="component" value="Chromosome 7"/>
</dbReference>
<dbReference type="AlphaFoldDB" id="A0A835UTA5"/>
<dbReference type="InterPro" id="IPR051955">
    <property type="entry name" value="PME_Inhibitor"/>
</dbReference>
<name>A0A835UTA5_VANPL</name>
<dbReference type="Pfam" id="PF04043">
    <property type="entry name" value="PMEI"/>
    <property type="match status" value="1"/>
</dbReference>
<dbReference type="OrthoDB" id="1430376at2759"/>
<feature type="region of interest" description="Disordered" evidence="6">
    <location>
        <begin position="132"/>
        <end position="152"/>
    </location>
</feature>
<dbReference type="InterPro" id="IPR006501">
    <property type="entry name" value="Pectinesterase_inhib_dom"/>
</dbReference>
<comment type="caution">
    <text evidence="9">The sequence shown here is derived from an EMBL/GenBank/DDBJ whole genome shotgun (WGS) entry which is preliminary data.</text>
</comment>
<evidence type="ECO:0000259" key="8">
    <source>
        <dbReference type="SMART" id="SM00856"/>
    </source>
</evidence>
<evidence type="ECO:0000313" key="9">
    <source>
        <dbReference type="EMBL" id="KAG0474924.1"/>
    </source>
</evidence>
<sequence length="249" mass="27857">MARNELLTCQTTIFSILSKQNHVTHLLDYSSFFYLIQRNGNDNHRLKESKNKRMKRSNLALVVAILLTCFSLAVASTAEFVRSSCQTTNYPDLCEKYLSAYAPKVRRSPRQLARAALTVTADRTAAASKFVERFSTPRGRPSPSARGARGGGAVRDCLETLADSVDRLRRSVREMERMGRYGSQSFRWHLGNVQTWVSAALTDENTCLDSLAQDRSAAAVRPMIRSQVVHVSHLTSNALALINRLDPNH</sequence>
<evidence type="ECO:0000256" key="6">
    <source>
        <dbReference type="SAM" id="MobiDB-lite"/>
    </source>
</evidence>
<dbReference type="EMBL" id="JADCNM010000007">
    <property type="protein sequence ID" value="KAG0474924.1"/>
    <property type="molecule type" value="Genomic_DNA"/>
</dbReference>
<dbReference type="InterPro" id="IPR035513">
    <property type="entry name" value="Invertase/methylesterase_inhib"/>
</dbReference>
<dbReference type="SUPFAM" id="SSF101148">
    <property type="entry name" value="Plant invertase/pectin methylesterase inhibitor"/>
    <property type="match status" value="1"/>
</dbReference>
<feature type="transmembrane region" description="Helical" evidence="7">
    <location>
        <begin position="59"/>
        <end position="78"/>
    </location>
</feature>
<gene>
    <name evidence="9" type="ORF">HPP92_014610</name>
</gene>
<comment type="similarity">
    <text evidence="5">Belongs to the PMEI family.</text>
</comment>
<evidence type="ECO:0000256" key="7">
    <source>
        <dbReference type="SAM" id="Phobius"/>
    </source>
</evidence>
<evidence type="ECO:0000256" key="4">
    <source>
        <dbReference type="ARBA" id="ARBA00023157"/>
    </source>
</evidence>
<dbReference type="NCBIfam" id="TIGR01614">
    <property type="entry name" value="PME_inhib"/>
    <property type="match status" value="1"/>
</dbReference>
<dbReference type="GO" id="GO:0005576">
    <property type="term" value="C:extracellular region"/>
    <property type="evidence" value="ECO:0007669"/>
    <property type="project" value="UniProtKB-SubCell"/>
</dbReference>